<reference evidence="3" key="1">
    <citation type="journal article" date="2023" name="Insect Mol. Biol.">
        <title>Genome sequencing provides insights into the evolution of gene families encoding plant cell wall-degrading enzymes in longhorned beetles.</title>
        <authorList>
            <person name="Shin N.R."/>
            <person name="Okamura Y."/>
            <person name="Kirsch R."/>
            <person name="Pauchet Y."/>
        </authorList>
    </citation>
    <scope>NUCLEOTIDE SEQUENCE</scope>
    <source>
        <strain evidence="3">MMC_N1</strain>
    </source>
</reference>
<dbReference type="InterPro" id="IPR019080">
    <property type="entry name" value="YqaJ_viral_recombinase"/>
</dbReference>
<keyword evidence="4" id="KW-1185">Reference proteome</keyword>
<dbReference type="SUPFAM" id="SSF52980">
    <property type="entry name" value="Restriction endonuclease-like"/>
    <property type="match status" value="1"/>
</dbReference>
<gene>
    <name evidence="3" type="ORF">NQ317_017317</name>
</gene>
<dbReference type="InterPro" id="IPR011335">
    <property type="entry name" value="Restrct_endonuc-II-like"/>
</dbReference>
<comment type="caution">
    <text evidence="3">The sequence shown here is derived from an EMBL/GenBank/DDBJ whole genome shotgun (WGS) entry which is preliminary data.</text>
</comment>
<organism evidence="3 4">
    <name type="scientific">Molorchus minor</name>
    <dbReference type="NCBI Taxonomy" id="1323400"/>
    <lineage>
        <taxon>Eukaryota</taxon>
        <taxon>Metazoa</taxon>
        <taxon>Ecdysozoa</taxon>
        <taxon>Arthropoda</taxon>
        <taxon>Hexapoda</taxon>
        <taxon>Insecta</taxon>
        <taxon>Pterygota</taxon>
        <taxon>Neoptera</taxon>
        <taxon>Endopterygota</taxon>
        <taxon>Coleoptera</taxon>
        <taxon>Polyphaga</taxon>
        <taxon>Cucujiformia</taxon>
        <taxon>Chrysomeloidea</taxon>
        <taxon>Cerambycidae</taxon>
        <taxon>Lamiinae</taxon>
        <taxon>Monochamini</taxon>
        <taxon>Molorchus</taxon>
    </lineage>
</organism>
<evidence type="ECO:0000259" key="1">
    <source>
        <dbReference type="Pfam" id="PF09588"/>
    </source>
</evidence>
<dbReference type="EMBL" id="JAPWTJ010000046">
    <property type="protein sequence ID" value="KAJ8984108.1"/>
    <property type="molecule type" value="Genomic_DNA"/>
</dbReference>
<dbReference type="Gene3D" id="3.90.320.10">
    <property type="match status" value="1"/>
</dbReference>
<evidence type="ECO:0000259" key="2">
    <source>
        <dbReference type="Pfam" id="PF20700"/>
    </source>
</evidence>
<evidence type="ECO:0008006" key="5">
    <source>
        <dbReference type="Google" id="ProtNLM"/>
    </source>
</evidence>
<dbReference type="Proteomes" id="UP001162164">
    <property type="component" value="Unassembled WGS sequence"/>
</dbReference>
<protein>
    <recommendedName>
        <fullName evidence="5">YqaJ viral recombinase domain-containing protein</fullName>
    </recommendedName>
</protein>
<name>A0ABQ9K0H5_9CUCU</name>
<dbReference type="InterPro" id="IPR011604">
    <property type="entry name" value="PDDEXK-like_dom_sf"/>
</dbReference>
<dbReference type="Pfam" id="PF20700">
    <property type="entry name" value="Mutator"/>
    <property type="match status" value="1"/>
</dbReference>
<feature type="domain" description="Mutator-like transposase" evidence="2">
    <location>
        <begin position="44"/>
        <end position="183"/>
    </location>
</feature>
<dbReference type="InterPro" id="IPR049012">
    <property type="entry name" value="Mutator_transp_dom"/>
</dbReference>
<evidence type="ECO:0000313" key="4">
    <source>
        <dbReference type="Proteomes" id="UP001162164"/>
    </source>
</evidence>
<dbReference type="Pfam" id="PF09588">
    <property type="entry name" value="YqaJ"/>
    <property type="match status" value="1"/>
</dbReference>
<dbReference type="PANTHER" id="PTHR46609:SF8">
    <property type="entry name" value="YQAJ VIRAL RECOMBINASE DOMAIN-CONTAINING PROTEIN"/>
    <property type="match status" value="1"/>
</dbReference>
<dbReference type="InterPro" id="IPR051703">
    <property type="entry name" value="NF-kappa-B_Signaling_Reg"/>
</dbReference>
<dbReference type="PANTHER" id="PTHR46609">
    <property type="entry name" value="EXONUCLEASE, PHAGE-TYPE/RECB, C-TERMINAL DOMAIN-CONTAINING PROTEIN"/>
    <property type="match status" value="1"/>
</dbReference>
<sequence>MKTSPEFELKFRKSKGEPFEVWRWIGSANLSMSGDHSEYKYRQGRRIVDVQYLIAEVLNFPHKWLRFCSNSDIEIKNEVREGVSSILLLRCKCCNREHPVCSEDPGLELMNINLALVAGIASLGLNMYHLNEICSSLHIPGITKEEYNQYLDELMESYNLSLTDAEKSMKKSYESVKNSFQEQSIRTSTPKKNENVSDYEIKKIAFLKDLEKSAEEIEIIARLTVNQRAEPLWFEERRKRLTASNFGKVFKLLDKTDRKNLVNQITNSTFVGNMYTKYGNENEKNAIKDFENLLGVCVVNCGLFIHQDYPFLAASPDGLIEENAIIEVKCPYKAKELTPEEAINKNLIQYATIENGAFTLKRSDHYYYQVQGQLFVTGRQFCYFVVWTPLGLVYEKIVRDEACWSKMFPKLENFYFQHMLPVLLEET</sequence>
<dbReference type="CDD" id="cd22343">
    <property type="entry name" value="PDDEXK_lambda_exonuclease-like"/>
    <property type="match status" value="1"/>
</dbReference>
<evidence type="ECO:0000313" key="3">
    <source>
        <dbReference type="EMBL" id="KAJ8984108.1"/>
    </source>
</evidence>
<feature type="domain" description="YqaJ viral recombinase" evidence="1">
    <location>
        <begin position="233"/>
        <end position="380"/>
    </location>
</feature>
<accession>A0ABQ9K0H5</accession>
<proteinExistence type="predicted"/>